<dbReference type="Proteomes" id="UP001562357">
    <property type="component" value="Unassembled WGS sequence"/>
</dbReference>
<protein>
    <recommendedName>
        <fullName evidence="3 7">Defect at low temperature protein 1</fullName>
    </recommendedName>
</protein>
<evidence type="ECO:0000313" key="11">
    <source>
        <dbReference type="Proteomes" id="UP001562357"/>
    </source>
</evidence>
<comment type="subcellular location">
    <subcellularLocation>
        <location evidence="7">Membrane</location>
        <topology evidence="7">Multi-pass membrane protein</topology>
    </subcellularLocation>
</comment>
<gene>
    <name evidence="10" type="primary">g3829</name>
    <name evidence="7" type="synonym">DLT1</name>
    <name evidence="10" type="ORF">EsDP_00003829</name>
</gene>
<evidence type="ECO:0000256" key="2">
    <source>
        <dbReference type="ARBA" id="ARBA00005550"/>
    </source>
</evidence>
<dbReference type="Pfam" id="PF13559">
    <property type="entry name" value="DUF4129"/>
    <property type="match status" value="1"/>
</dbReference>
<feature type="region of interest" description="Disordered" evidence="8">
    <location>
        <begin position="302"/>
        <end position="436"/>
    </location>
</feature>
<evidence type="ECO:0000256" key="4">
    <source>
        <dbReference type="ARBA" id="ARBA00022692"/>
    </source>
</evidence>
<feature type="domain" description="Protein-glutamine gamma-glutamyltransferase-like C-terminal" evidence="9">
    <location>
        <begin position="224"/>
        <end position="280"/>
    </location>
</feature>
<keyword evidence="6 7" id="KW-0472">Membrane</keyword>
<feature type="transmembrane region" description="Helical" evidence="7">
    <location>
        <begin position="7"/>
        <end position="29"/>
    </location>
</feature>
<dbReference type="InterPro" id="IPR025403">
    <property type="entry name" value="TgpA-like_C"/>
</dbReference>
<keyword evidence="5 7" id="KW-1133">Transmembrane helix</keyword>
<evidence type="ECO:0000259" key="9">
    <source>
        <dbReference type="Pfam" id="PF13559"/>
    </source>
</evidence>
<feature type="compositionally biased region" description="Low complexity" evidence="8">
    <location>
        <begin position="330"/>
        <end position="340"/>
    </location>
</feature>
<reference evidence="11" key="1">
    <citation type="submission" date="2024-06" db="EMBL/GenBank/DDBJ databases">
        <title>Draft Genome Sequences of Epichloe bromicola Strains Isolated from Elymus ciliaris.</title>
        <authorList>
            <consortium name="Epichloe bromicola genome sequencing consortium"/>
            <person name="Miura A."/>
            <person name="Imano S."/>
            <person name="Ashida A."/>
            <person name="Sato I."/>
            <person name="Chiba S."/>
            <person name="Tanaka A."/>
            <person name="Camagna M."/>
            <person name="Takemoto D."/>
        </authorList>
    </citation>
    <scope>NUCLEOTIDE SEQUENCE [LARGE SCALE GENOMIC DNA]</scope>
    <source>
        <strain evidence="11">DP</strain>
    </source>
</reference>
<evidence type="ECO:0000256" key="1">
    <source>
        <dbReference type="ARBA" id="ARBA00002489"/>
    </source>
</evidence>
<feature type="compositionally biased region" description="Polar residues" evidence="8">
    <location>
        <begin position="350"/>
        <end position="366"/>
    </location>
</feature>
<dbReference type="InterPro" id="IPR038869">
    <property type="entry name" value="DLT1"/>
</dbReference>
<proteinExistence type="inferred from homology"/>
<evidence type="ECO:0000256" key="6">
    <source>
        <dbReference type="ARBA" id="ARBA00023136"/>
    </source>
</evidence>
<keyword evidence="4 7" id="KW-0812">Transmembrane</keyword>
<dbReference type="EMBL" id="BAAFGZ010000131">
    <property type="protein sequence ID" value="GAB0135493.1"/>
    <property type="molecule type" value="Genomic_DNA"/>
</dbReference>
<dbReference type="PANTHER" id="PTHR40021">
    <property type="entry name" value="DEFECT AT LOW TEMPERATURE PROTEIN 1"/>
    <property type="match status" value="1"/>
</dbReference>
<feature type="transmembrane region" description="Helical" evidence="7">
    <location>
        <begin position="49"/>
        <end position="71"/>
    </location>
</feature>
<comment type="caution">
    <text evidence="10">The sequence shown here is derived from an EMBL/GenBank/DDBJ whole genome shotgun (WGS) entry which is preliminary data.</text>
</comment>
<evidence type="ECO:0000256" key="8">
    <source>
        <dbReference type="SAM" id="MobiDB-lite"/>
    </source>
</evidence>
<evidence type="ECO:0000313" key="10">
    <source>
        <dbReference type="EMBL" id="GAB0135493.1"/>
    </source>
</evidence>
<organism evidence="10 11">
    <name type="scientific">Epichloe bromicola</name>
    <dbReference type="NCBI Taxonomy" id="79588"/>
    <lineage>
        <taxon>Eukaryota</taxon>
        <taxon>Fungi</taxon>
        <taxon>Dikarya</taxon>
        <taxon>Ascomycota</taxon>
        <taxon>Pezizomycotina</taxon>
        <taxon>Sordariomycetes</taxon>
        <taxon>Hypocreomycetidae</taxon>
        <taxon>Hypocreales</taxon>
        <taxon>Clavicipitaceae</taxon>
        <taxon>Epichloe</taxon>
    </lineage>
</organism>
<evidence type="ECO:0000256" key="3">
    <source>
        <dbReference type="ARBA" id="ARBA00021353"/>
    </source>
</evidence>
<dbReference type="PANTHER" id="PTHR40021:SF1">
    <property type="entry name" value="DEFECT AT LOW TEMPERATURE PROTEIN 1"/>
    <property type="match status" value="1"/>
</dbReference>
<feature type="compositionally biased region" description="Low complexity" evidence="8">
    <location>
        <begin position="391"/>
        <end position="409"/>
    </location>
</feature>
<evidence type="ECO:0000256" key="5">
    <source>
        <dbReference type="ARBA" id="ARBA00022989"/>
    </source>
</evidence>
<name>A0ABQ0CPX7_9HYPO</name>
<comment type="similarity">
    <text evidence="2 7">Belongs to the DLT1 family.</text>
</comment>
<accession>A0ABQ0CPX7</accession>
<sequence>MQYRRVFFRILYGSIYLVFLLLLVGLLLITPGDAIDRSLRNGQKYNVLILTISYVVTVVTVIFVYILRLYITKTALASIPKAWVPIDKGDVKDAVYRMIHSGLSRSAAIAYQSRPREQMMDLGRNLGTSDAGEQRAQPGYRRTKTVAEDLGLPLPPSRPVWGEIEHYGWASPNSPDLRNLQYSSVLSELPNLIEARALTLAPTQSSDGTVAGQTPMPDPETTVLLQRMPSMTMRDYLDHLSSLDVVPMDETTTLFLAQYEHARFSNRPISNDLFRELMHLFAEILRAMQPLDPNVLQSLEEGENFGWGPSESDMDIDNDAPLYTNPPSPQSSISRSTLSSVRRRPPMRTPSAQAWSFRTAPNTPGSRRTGILSRRWSENSFAQTRRPYTVSSQPSSSSLGSNATGSSDSGSVIRLATRQDPGALPYVLNLSPTAGS</sequence>
<keyword evidence="11" id="KW-1185">Reference proteome</keyword>
<evidence type="ECO:0000256" key="7">
    <source>
        <dbReference type="RuleBase" id="RU367100"/>
    </source>
</evidence>
<comment type="function">
    <text evidence="1 7">Required for growth under high-pressure and low-temperature conditions.</text>
</comment>